<dbReference type="EMBL" id="VSSQ01015467">
    <property type="protein sequence ID" value="MPM55845.1"/>
    <property type="molecule type" value="Genomic_DNA"/>
</dbReference>
<name>A0A645ARE6_9ZZZZ</name>
<protein>
    <submittedName>
        <fullName evidence="1">Uncharacterized protein</fullName>
    </submittedName>
</protein>
<accession>A0A645ARE6</accession>
<sequence length="85" mass="10063">MADYFSNNAFRVCFTLRTLSDFCNNFMTVNSAFGFACWNKNILPDFFIIGNYKAKVFDSIKCTYNFSNTFFNNFYYFSFTTEVIM</sequence>
<proteinExistence type="predicted"/>
<dbReference type="AlphaFoldDB" id="A0A645ARE6"/>
<organism evidence="1">
    <name type="scientific">bioreactor metagenome</name>
    <dbReference type="NCBI Taxonomy" id="1076179"/>
    <lineage>
        <taxon>unclassified sequences</taxon>
        <taxon>metagenomes</taxon>
        <taxon>ecological metagenomes</taxon>
    </lineage>
</organism>
<comment type="caution">
    <text evidence="1">The sequence shown here is derived from an EMBL/GenBank/DDBJ whole genome shotgun (WGS) entry which is preliminary data.</text>
</comment>
<reference evidence="1" key="1">
    <citation type="submission" date="2019-08" db="EMBL/GenBank/DDBJ databases">
        <authorList>
            <person name="Kucharzyk K."/>
            <person name="Murdoch R.W."/>
            <person name="Higgins S."/>
            <person name="Loffler F."/>
        </authorList>
    </citation>
    <scope>NUCLEOTIDE SEQUENCE</scope>
</reference>
<evidence type="ECO:0000313" key="1">
    <source>
        <dbReference type="EMBL" id="MPM55845.1"/>
    </source>
</evidence>
<gene>
    <name evidence="1" type="ORF">SDC9_102642</name>
</gene>